<dbReference type="EMBL" id="JAGPXC010000001">
    <property type="protein sequence ID" value="KAH6658919.1"/>
    <property type="molecule type" value="Genomic_DNA"/>
</dbReference>
<gene>
    <name evidence="1" type="ORF">BKA67DRAFT_652197</name>
</gene>
<dbReference type="GeneID" id="70135002"/>
<dbReference type="AlphaFoldDB" id="A0A9P8UVR6"/>
<evidence type="ECO:0000313" key="2">
    <source>
        <dbReference type="Proteomes" id="UP000758603"/>
    </source>
</evidence>
<protein>
    <submittedName>
        <fullName evidence="1">Uncharacterized protein</fullName>
    </submittedName>
</protein>
<dbReference type="RefSeq" id="XP_045963050.1">
    <property type="nucleotide sequence ID" value="XM_046106111.1"/>
</dbReference>
<keyword evidence="2" id="KW-1185">Reference proteome</keyword>
<accession>A0A9P8UVR6</accession>
<proteinExistence type="predicted"/>
<name>A0A9P8UVR6_9PEZI</name>
<sequence length="355" mass="40731">MSPTGLQSKEPAKIQDQYRPLDIPKNEICLLSFEETSSEPAENAYLHLKLHYVILEDRKPDYTWGALGEDNATIYVDGMATVVSMHLKAALQDLQESYECRTRMKVWASIIRRKSCVVRGDSDRYAIYKAYKDAKPSREVNICALPTDQFPYDQFARDTQVLHIYSDFRGTELEKARNLYDFRCRHHCYYNSEYFSQELIDHYGSSSITTLKSLDENGLYLLFPELAEEEGRGNWTNRVLDLRTKWEVPTTTTKEQVRLAVCLATKCFGHLDALDMPLCLLAFQNRELSPDAISVLISSDKLQDVQTSLKANALRPFELLRFALCCRALDMKQLTLSPDTRSNAESILDVMFGLD</sequence>
<organism evidence="1 2">
    <name type="scientific">Truncatella angustata</name>
    <dbReference type="NCBI Taxonomy" id="152316"/>
    <lineage>
        <taxon>Eukaryota</taxon>
        <taxon>Fungi</taxon>
        <taxon>Dikarya</taxon>
        <taxon>Ascomycota</taxon>
        <taxon>Pezizomycotina</taxon>
        <taxon>Sordariomycetes</taxon>
        <taxon>Xylariomycetidae</taxon>
        <taxon>Amphisphaeriales</taxon>
        <taxon>Sporocadaceae</taxon>
        <taxon>Truncatella</taxon>
    </lineage>
</organism>
<reference evidence="1" key="1">
    <citation type="journal article" date="2021" name="Nat. Commun.">
        <title>Genetic determinants of endophytism in the Arabidopsis root mycobiome.</title>
        <authorList>
            <person name="Mesny F."/>
            <person name="Miyauchi S."/>
            <person name="Thiergart T."/>
            <person name="Pickel B."/>
            <person name="Atanasova L."/>
            <person name="Karlsson M."/>
            <person name="Huettel B."/>
            <person name="Barry K.W."/>
            <person name="Haridas S."/>
            <person name="Chen C."/>
            <person name="Bauer D."/>
            <person name="Andreopoulos W."/>
            <person name="Pangilinan J."/>
            <person name="LaButti K."/>
            <person name="Riley R."/>
            <person name="Lipzen A."/>
            <person name="Clum A."/>
            <person name="Drula E."/>
            <person name="Henrissat B."/>
            <person name="Kohler A."/>
            <person name="Grigoriev I.V."/>
            <person name="Martin F.M."/>
            <person name="Hacquard S."/>
        </authorList>
    </citation>
    <scope>NUCLEOTIDE SEQUENCE</scope>
    <source>
        <strain evidence="1">MPI-SDFR-AT-0073</strain>
    </source>
</reference>
<dbReference type="Proteomes" id="UP000758603">
    <property type="component" value="Unassembled WGS sequence"/>
</dbReference>
<dbReference type="OrthoDB" id="4152607at2759"/>
<evidence type="ECO:0000313" key="1">
    <source>
        <dbReference type="EMBL" id="KAH6658919.1"/>
    </source>
</evidence>
<comment type="caution">
    <text evidence="1">The sequence shown here is derived from an EMBL/GenBank/DDBJ whole genome shotgun (WGS) entry which is preliminary data.</text>
</comment>